<keyword evidence="2" id="KW-0813">Transport</keyword>
<feature type="transmembrane region" description="Helical" evidence="10">
    <location>
        <begin position="412"/>
        <end position="435"/>
    </location>
</feature>
<evidence type="ECO:0000256" key="2">
    <source>
        <dbReference type="ARBA" id="ARBA00022448"/>
    </source>
</evidence>
<dbReference type="InterPro" id="IPR038770">
    <property type="entry name" value="Na+/solute_symporter_sf"/>
</dbReference>
<feature type="transmembrane region" description="Helical" evidence="10">
    <location>
        <begin position="324"/>
        <end position="342"/>
    </location>
</feature>
<feature type="domain" description="Cation/H+ exchanger transmembrane" evidence="11">
    <location>
        <begin position="50"/>
        <end position="431"/>
    </location>
</feature>
<feature type="transmembrane region" description="Helical" evidence="10">
    <location>
        <begin position="354"/>
        <end position="378"/>
    </location>
</feature>
<comment type="subcellular location">
    <subcellularLocation>
        <location evidence="1">Membrane</location>
        <topology evidence="1">Multi-pass membrane protein</topology>
    </subcellularLocation>
</comment>
<keyword evidence="5" id="KW-0630">Potassium</keyword>
<feature type="domain" description="Cation/H(+) antiporter central" evidence="12">
    <location>
        <begin position="491"/>
        <end position="612"/>
    </location>
</feature>
<comment type="caution">
    <text evidence="14">The sequence shown here is derived from an EMBL/GenBank/DDBJ whole genome shotgun (WGS) entry which is preliminary data.</text>
</comment>
<evidence type="ECO:0000259" key="13">
    <source>
        <dbReference type="Pfam" id="PF23259"/>
    </source>
</evidence>
<evidence type="ECO:0000256" key="5">
    <source>
        <dbReference type="ARBA" id="ARBA00022958"/>
    </source>
</evidence>
<dbReference type="GO" id="GO:0006885">
    <property type="term" value="P:regulation of pH"/>
    <property type="evidence" value="ECO:0007669"/>
    <property type="project" value="TreeGrafter"/>
</dbReference>
<evidence type="ECO:0000256" key="8">
    <source>
        <dbReference type="ARBA" id="ARBA00023136"/>
    </source>
</evidence>
<feature type="transmembrane region" description="Helical" evidence="10">
    <location>
        <begin position="33"/>
        <end position="54"/>
    </location>
</feature>
<keyword evidence="7" id="KW-0406">Ion transport</keyword>
<keyword evidence="8 10" id="KW-0472">Membrane</keyword>
<evidence type="ECO:0000256" key="3">
    <source>
        <dbReference type="ARBA" id="ARBA00022538"/>
    </source>
</evidence>
<comment type="similarity">
    <text evidence="9">Belongs to the monovalent cation:proton antiporter 2 (CPA2) transporter (TC 2.A.37) family. CHX (TC 2.A.37.4) subfamily.</text>
</comment>
<dbReference type="PANTHER" id="PTHR32468:SF164">
    <property type="entry name" value="OS05G0485000 PROTEIN"/>
    <property type="match status" value="1"/>
</dbReference>
<proteinExistence type="inferred from homology"/>
<feature type="transmembrane region" description="Helical" evidence="10">
    <location>
        <begin position="66"/>
        <end position="86"/>
    </location>
</feature>
<evidence type="ECO:0000256" key="1">
    <source>
        <dbReference type="ARBA" id="ARBA00004141"/>
    </source>
</evidence>
<dbReference type="InterPro" id="IPR006153">
    <property type="entry name" value="Cation/H_exchanger_TM"/>
</dbReference>
<dbReference type="GO" id="GO:0006813">
    <property type="term" value="P:potassium ion transport"/>
    <property type="evidence" value="ECO:0007669"/>
    <property type="project" value="UniProtKB-KW"/>
</dbReference>
<evidence type="ECO:0000256" key="4">
    <source>
        <dbReference type="ARBA" id="ARBA00022692"/>
    </source>
</evidence>
<dbReference type="GO" id="GO:0012505">
    <property type="term" value="C:endomembrane system"/>
    <property type="evidence" value="ECO:0007669"/>
    <property type="project" value="TreeGrafter"/>
</dbReference>
<keyword evidence="4 10" id="KW-0812">Transmembrane</keyword>
<organism evidence="14">
    <name type="scientific">Sesamum calycinum</name>
    <dbReference type="NCBI Taxonomy" id="2727403"/>
    <lineage>
        <taxon>Eukaryota</taxon>
        <taxon>Viridiplantae</taxon>
        <taxon>Streptophyta</taxon>
        <taxon>Embryophyta</taxon>
        <taxon>Tracheophyta</taxon>
        <taxon>Spermatophyta</taxon>
        <taxon>Magnoliopsida</taxon>
        <taxon>eudicotyledons</taxon>
        <taxon>Gunneridae</taxon>
        <taxon>Pentapetalae</taxon>
        <taxon>asterids</taxon>
        <taxon>lamiids</taxon>
        <taxon>Lamiales</taxon>
        <taxon>Pedaliaceae</taxon>
        <taxon>Sesamum</taxon>
    </lineage>
</organism>
<protein>
    <submittedName>
        <fullName evidence="14">Cation/H(+) antiporter 15</fullName>
    </submittedName>
</protein>
<evidence type="ECO:0000256" key="6">
    <source>
        <dbReference type="ARBA" id="ARBA00022989"/>
    </source>
</evidence>
<dbReference type="InterPro" id="IPR057291">
    <property type="entry name" value="CHX17_2nd"/>
</dbReference>
<evidence type="ECO:0000259" key="11">
    <source>
        <dbReference type="Pfam" id="PF00999"/>
    </source>
</evidence>
<keyword evidence="6 10" id="KW-1133">Transmembrane helix</keyword>
<dbReference type="EMBL" id="JACGWM010000002">
    <property type="protein sequence ID" value="KAL0389019.1"/>
    <property type="molecule type" value="Genomic_DNA"/>
</dbReference>
<dbReference type="GO" id="GO:0015297">
    <property type="term" value="F:antiporter activity"/>
    <property type="evidence" value="ECO:0007669"/>
    <property type="project" value="InterPro"/>
</dbReference>
<dbReference type="InterPro" id="IPR057290">
    <property type="entry name" value="CHX17_C"/>
</dbReference>
<feature type="transmembrane region" description="Helical" evidence="10">
    <location>
        <begin position="131"/>
        <end position="154"/>
    </location>
</feature>
<accession>A0AAW2S9D2</accession>
<reference evidence="14" key="2">
    <citation type="journal article" date="2024" name="Plant">
        <title>Genomic evolution and insights into agronomic trait innovations of Sesamum species.</title>
        <authorList>
            <person name="Miao H."/>
            <person name="Wang L."/>
            <person name="Qu L."/>
            <person name="Liu H."/>
            <person name="Sun Y."/>
            <person name="Le M."/>
            <person name="Wang Q."/>
            <person name="Wei S."/>
            <person name="Zheng Y."/>
            <person name="Lin W."/>
            <person name="Duan Y."/>
            <person name="Cao H."/>
            <person name="Xiong S."/>
            <person name="Wang X."/>
            <person name="Wei L."/>
            <person name="Li C."/>
            <person name="Ma Q."/>
            <person name="Ju M."/>
            <person name="Zhao R."/>
            <person name="Li G."/>
            <person name="Mu C."/>
            <person name="Tian Q."/>
            <person name="Mei H."/>
            <person name="Zhang T."/>
            <person name="Gao T."/>
            <person name="Zhang H."/>
        </authorList>
    </citation>
    <scope>NUCLEOTIDE SEQUENCE</scope>
    <source>
        <strain evidence="14">KEN8</strain>
    </source>
</reference>
<dbReference type="GO" id="GO:0016020">
    <property type="term" value="C:membrane"/>
    <property type="evidence" value="ECO:0007669"/>
    <property type="project" value="UniProtKB-SubCell"/>
</dbReference>
<evidence type="ECO:0000256" key="9">
    <source>
        <dbReference type="ARBA" id="ARBA00038341"/>
    </source>
</evidence>
<sequence length="799" mass="88668">MEERDHDGSGRSYVCYYLNQISSRGLPFGDSPLGYSLPSLLLQFSLISMVSRLVQLILRPIGQPLIVAQILGGILLGPSVLGRMIPFFAKAFPRKSRLVLDTVSVFGLMLLFFLIGVKTDLSAVVKSGRKALVVGILGFFVPLGLTGLVAFLLNEFLSLDHDVVRALPHVVFILSMTAFPVVTCFLDELKILNSEIGRLASSSSIVCDVCLWSVTCIEFMAELAKTNSLEVIIGSFVSAGLFIIIVVLVIRPAALWVIHHTPENRPVKETYIFLALVTVMACGLAGEVIGIHATTASFVLGLIVPDGPPLGAALVETLDCFVSLMLLPLFFAVSGLSVDIFHIQNLKNVGVLQLVVLVAFIGKLMGSMLPLIVCRMPFRDALSLGLIMNSKGIVELALLNQIKNHNIVTEEVYAIMIISVVATTGLISPIVKFLYDPSKRFVAYKRRTLLHSRRNDELRILACIHQEEDVHSIISLLQVSNTTRDSPINLVVLHLVKLTARASSLLIAHRQRDKPPRNPTQSERIFNAFKTFEQDYPGLFRVHCYKGISPFMTMHNDVCTLAQEKRTTLIILPFRKQWTSGGTMQSSRAYRHLNKCVFDQAPCSVGILIDHRILKSPYVITEHSAFRVVVLFFGGVDDREALAYAQRISDHTCVRLTVLRFTTPSPTEIVGGTERGKILDADILSNFKLRTQHTEDITYREKMVTSGMDVIMVARSVVNTYNLVMVGRRHGDSPIMLQLAKWNERGELGAIGEILAATELKGEASILVVQQQTRVWGLRDPEESTHLEELSCRLYSYLY</sequence>
<feature type="domain" description="Cation/H(+) antiporter C-terminal" evidence="13">
    <location>
        <begin position="627"/>
        <end position="773"/>
    </location>
</feature>
<feature type="transmembrane region" description="Helical" evidence="10">
    <location>
        <begin position="166"/>
        <end position="187"/>
    </location>
</feature>
<dbReference type="Pfam" id="PF00999">
    <property type="entry name" value="Na_H_Exchanger"/>
    <property type="match status" value="1"/>
</dbReference>
<evidence type="ECO:0000313" key="14">
    <source>
        <dbReference type="EMBL" id="KAL0389019.1"/>
    </source>
</evidence>
<evidence type="ECO:0000256" key="10">
    <source>
        <dbReference type="SAM" id="Phobius"/>
    </source>
</evidence>
<feature type="transmembrane region" description="Helical" evidence="10">
    <location>
        <begin position="232"/>
        <end position="250"/>
    </location>
</feature>
<reference evidence="14" key="1">
    <citation type="submission" date="2020-06" db="EMBL/GenBank/DDBJ databases">
        <authorList>
            <person name="Li T."/>
            <person name="Hu X."/>
            <person name="Zhang T."/>
            <person name="Song X."/>
            <person name="Zhang H."/>
            <person name="Dai N."/>
            <person name="Sheng W."/>
            <person name="Hou X."/>
            <person name="Wei L."/>
        </authorList>
    </citation>
    <scope>NUCLEOTIDE SEQUENCE</scope>
    <source>
        <strain evidence="14">KEN8</strain>
        <tissue evidence="14">Leaf</tissue>
    </source>
</reference>
<dbReference type="InterPro" id="IPR050794">
    <property type="entry name" value="CPA2_transporter"/>
</dbReference>
<dbReference type="GO" id="GO:1902600">
    <property type="term" value="P:proton transmembrane transport"/>
    <property type="evidence" value="ECO:0007669"/>
    <property type="project" value="InterPro"/>
</dbReference>
<dbReference type="Gene3D" id="1.20.1530.20">
    <property type="match status" value="1"/>
</dbReference>
<name>A0AAW2S9D2_9LAMI</name>
<dbReference type="AlphaFoldDB" id="A0AAW2S9D2"/>
<evidence type="ECO:0000256" key="7">
    <source>
        <dbReference type="ARBA" id="ARBA00023065"/>
    </source>
</evidence>
<dbReference type="Pfam" id="PF23259">
    <property type="entry name" value="CHX17_C"/>
    <property type="match status" value="1"/>
</dbReference>
<gene>
    <name evidence="14" type="ORF">Scaly_0259000</name>
</gene>
<evidence type="ECO:0000259" key="12">
    <source>
        <dbReference type="Pfam" id="PF23256"/>
    </source>
</evidence>
<feature type="transmembrane region" description="Helical" evidence="10">
    <location>
        <begin position="199"/>
        <end position="220"/>
    </location>
</feature>
<feature type="transmembrane region" description="Helical" evidence="10">
    <location>
        <begin position="98"/>
        <end position="119"/>
    </location>
</feature>
<dbReference type="PANTHER" id="PTHR32468">
    <property type="entry name" value="CATION/H + ANTIPORTER"/>
    <property type="match status" value="1"/>
</dbReference>
<dbReference type="Pfam" id="PF23256">
    <property type="entry name" value="CHX17_2nd"/>
    <property type="match status" value="1"/>
</dbReference>
<feature type="transmembrane region" description="Helical" evidence="10">
    <location>
        <begin position="271"/>
        <end position="304"/>
    </location>
</feature>
<keyword evidence="3" id="KW-0633">Potassium transport</keyword>